<gene>
    <name evidence="2" type="ORF">ACFSW6_02870</name>
</gene>
<feature type="compositionally biased region" description="Low complexity" evidence="1">
    <location>
        <begin position="77"/>
        <end position="95"/>
    </location>
</feature>
<organism evidence="2 3">
    <name type="scientific">Comamonas terrae</name>
    <dbReference type="NCBI Taxonomy" id="673548"/>
    <lineage>
        <taxon>Bacteria</taxon>
        <taxon>Pseudomonadati</taxon>
        <taxon>Pseudomonadota</taxon>
        <taxon>Betaproteobacteria</taxon>
        <taxon>Burkholderiales</taxon>
        <taxon>Comamonadaceae</taxon>
        <taxon>Comamonas</taxon>
    </lineage>
</organism>
<evidence type="ECO:0000313" key="2">
    <source>
        <dbReference type="EMBL" id="MFD2753015.1"/>
    </source>
</evidence>
<name>A0ABW5UHU2_9BURK</name>
<evidence type="ECO:0000313" key="3">
    <source>
        <dbReference type="Proteomes" id="UP001597463"/>
    </source>
</evidence>
<dbReference type="RefSeq" id="WP_066472452.1">
    <property type="nucleotide sequence ID" value="NZ_BCNT01000003.1"/>
</dbReference>
<keyword evidence="3" id="KW-1185">Reference proteome</keyword>
<dbReference type="EMBL" id="JBHUMV010000001">
    <property type="protein sequence ID" value="MFD2753015.1"/>
    <property type="molecule type" value="Genomic_DNA"/>
</dbReference>
<accession>A0ABW5UHU2</accession>
<protein>
    <submittedName>
        <fullName evidence="2">Uncharacterized protein</fullName>
    </submittedName>
</protein>
<dbReference type="Proteomes" id="UP001597463">
    <property type="component" value="Unassembled WGS sequence"/>
</dbReference>
<evidence type="ECO:0000256" key="1">
    <source>
        <dbReference type="SAM" id="MobiDB-lite"/>
    </source>
</evidence>
<feature type="region of interest" description="Disordered" evidence="1">
    <location>
        <begin position="63"/>
        <end position="95"/>
    </location>
</feature>
<proteinExistence type="predicted"/>
<sequence length="180" mass="19478">MLLQKTAKAHEELQPGKRQLPLRERSVLLMAGGKTVAQLQQLLGQEHAGLVQDLIARGYLQAQPATPGASPRPTDQAAHPMQAAAATAAPHRQTPPLAGTRMYLFDLCERMFANRHESLAQELRARLREARDLPALRSAGLALLDAVQQHAGEERAAFVREQLAGLLGPTPETEPEAVPG</sequence>
<comment type="caution">
    <text evidence="2">The sequence shown here is derived from an EMBL/GenBank/DDBJ whole genome shotgun (WGS) entry which is preliminary data.</text>
</comment>
<reference evidence="3" key="1">
    <citation type="journal article" date="2019" name="Int. J. Syst. Evol. Microbiol.">
        <title>The Global Catalogue of Microorganisms (GCM) 10K type strain sequencing project: providing services to taxonomists for standard genome sequencing and annotation.</title>
        <authorList>
            <consortium name="The Broad Institute Genomics Platform"/>
            <consortium name="The Broad Institute Genome Sequencing Center for Infectious Disease"/>
            <person name="Wu L."/>
            <person name="Ma J."/>
        </authorList>
    </citation>
    <scope>NUCLEOTIDE SEQUENCE [LARGE SCALE GENOMIC DNA]</scope>
    <source>
        <strain evidence="3">TISTR 1906</strain>
    </source>
</reference>